<dbReference type="InterPro" id="IPR002010">
    <property type="entry name" value="T3SS_IM_R"/>
</dbReference>
<sequence length="255" mass="27247">MTIGLDWLPQTAFLYLIVFARVGSMLMLMPALGETSIPARMRLSFALVFSLVLYPLLSGQLPALPDELMAIVVLLVHEIIIGLMLGALMRFFVSAAQVAGSIIAFQIGLSAAMMADPNQGGVQGAVFGTFLSFLGVALIFATDLHHMALSAIYDSYSVFSPTDPLMAGDAAQAAIRAVTGAFTVGVQMAAPFIVFGLIFNLGMGILSRLMPALQVYFMAMPANIGVGLILFALLLAMMMGWYLTHFEAELATLRV</sequence>
<evidence type="ECO:0000256" key="3">
    <source>
        <dbReference type="ARBA" id="ARBA00021717"/>
    </source>
</evidence>
<dbReference type="Proteomes" id="UP001156140">
    <property type="component" value="Unassembled WGS sequence"/>
</dbReference>
<evidence type="ECO:0000256" key="9">
    <source>
        <dbReference type="NCBIfam" id="TIGR01400"/>
    </source>
</evidence>
<keyword evidence="6 10" id="KW-1133">Transmembrane helix</keyword>
<evidence type="ECO:0000256" key="8">
    <source>
        <dbReference type="ARBA" id="ARBA00023143"/>
    </source>
</evidence>
<reference evidence="11" key="1">
    <citation type="submission" date="2022-03" db="EMBL/GenBank/DDBJ databases">
        <title>The complete genome sequence of a Methyloterrigena soli.</title>
        <authorList>
            <person name="Zi Z."/>
        </authorList>
    </citation>
    <scope>NUCLEOTIDE SEQUENCE</scope>
    <source>
        <strain evidence="11">M48</strain>
    </source>
</reference>
<dbReference type="InterPro" id="IPR006303">
    <property type="entry name" value="FliR"/>
</dbReference>
<evidence type="ECO:0000313" key="12">
    <source>
        <dbReference type="Proteomes" id="UP001156140"/>
    </source>
</evidence>
<feature type="transmembrane region" description="Helical" evidence="10">
    <location>
        <begin position="68"/>
        <end position="88"/>
    </location>
</feature>
<proteinExistence type="inferred from homology"/>
<organism evidence="11 12">
    <name type="scientific">Paradevosia shaoguanensis</name>
    <dbReference type="NCBI Taxonomy" id="1335043"/>
    <lineage>
        <taxon>Bacteria</taxon>
        <taxon>Pseudomonadati</taxon>
        <taxon>Pseudomonadota</taxon>
        <taxon>Alphaproteobacteria</taxon>
        <taxon>Hyphomicrobiales</taxon>
        <taxon>Devosiaceae</taxon>
        <taxon>Paradevosia</taxon>
    </lineage>
</organism>
<keyword evidence="8 10" id="KW-0975">Bacterial flagellum</keyword>
<evidence type="ECO:0000313" key="11">
    <source>
        <dbReference type="EMBL" id="MCI0127653.1"/>
    </source>
</evidence>
<evidence type="ECO:0000256" key="1">
    <source>
        <dbReference type="ARBA" id="ARBA00002578"/>
    </source>
</evidence>
<keyword evidence="4 10" id="KW-1003">Cell membrane</keyword>
<comment type="similarity">
    <text evidence="2 10">Belongs to the FliR/MopE/SpaR family.</text>
</comment>
<dbReference type="PANTHER" id="PTHR30065">
    <property type="entry name" value="FLAGELLAR BIOSYNTHETIC PROTEIN FLIR"/>
    <property type="match status" value="1"/>
</dbReference>
<name>A0AA41QNY4_9HYPH</name>
<feature type="transmembrane region" description="Helical" evidence="10">
    <location>
        <begin position="222"/>
        <end position="244"/>
    </location>
</feature>
<dbReference type="AlphaFoldDB" id="A0AA41QNY4"/>
<keyword evidence="11" id="KW-0969">Cilium</keyword>
<keyword evidence="11" id="KW-0966">Cell projection</keyword>
<dbReference type="PANTHER" id="PTHR30065:SF8">
    <property type="entry name" value="FLAGELLAR BIOSYNTHETIC PROTEIN FLIR"/>
    <property type="match status" value="1"/>
</dbReference>
<keyword evidence="12" id="KW-1185">Reference proteome</keyword>
<feature type="transmembrane region" description="Helical" evidence="10">
    <location>
        <begin position="43"/>
        <end position="62"/>
    </location>
</feature>
<dbReference type="EMBL" id="JALAZD010000001">
    <property type="protein sequence ID" value="MCI0127653.1"/>
    <property type="molecule type" value="Genomic_DNA"/>
</dbReference>
<keyword evidence="11" id="KW-0282">Flagellum</keyword>
<evidence type="ECO:0000256" key="4">
    <source>
        <dbReference type="ARBA" id="ARBA00022475"/>
    </source>
</evidence>
<protein>
    <recommendedName>
        <fullName evidence="3 9">Flagellar biosynthetic protein FliR</fullName>
    </recommendedName>
</protein>
<dbReference type="GO" id="GO:0006605">
    <property type="term" value="P:protein targeting"/>
    <property type="evidence" value="ECO:0007669"/>
    <property type="project" value="UniProtKB-UniRule"/>
</dbReference>
<dbReference type="GO" id="GO:0005886">
    <property type="term" value="C:plasma membrane"/>
    <property type="evidence" value="ECO:0007669"/>
    <property type="project" value="UniProtKB-SubCell"/>
</dbReference>
<evidence type="ECO:0000256" key="2">
    <source>
        <dbReference type="ARBA" id="ARBA00009772"/>
    </source>
</evidence>
<dbReference type="Pfam" id="PF01311">
    <property type="entry name" value="Bac_export_1"/>
    <property type="match status" value="1"/>
</dbReference>
<dbReference type="RefSeq" id="WP_035028980.1">
    <property type="nucleotide sequence ID" value="NZ_JAKETQ010000001.1"/>
</dbReference>
<feature type="transmembrane region" description="Helical" evidence="10">
    <location>
        <begin position="121"/>
        <end position="141"/>
    </location>
</feature>
<evidence type="ECO:0000256" key="7">
    <source>
        <dbReference type="ARBA" id="ARBA00023136"/>
    </source>
</evidence>
<keyword evidence="5 10" id="KW-0812">Transmembrane</keyword>
<feature type="transmembrane region" description="Helical" evidence="10">
    <location>
        <begin position="12"/>
        <end position="31"/>
    </location>
</feature>
<dbReference type="NCBIfam" id="TIGR01400">
    <property type="entry name" value="fliR"/>
    <property type="match status" value="1"/>
</dbReference>
<gene>
    <name evidence="11" type="primary">fliR</name>
    <name evidence="11" type="ORF">ML536_12540</name>
</gene>
<evidence type="ECO:0000256" key="6">
    <source>
        <dbReference type="ARBA" id="ARBA00022989"/>
    </source>
</evidence>
<dbReference type="PRINTS" id="PR00953">
    <property type="entry name" value="TYPE3IMRPROT"/>
</dbReference>
<dbReference type="GO" id="GO:0044780">
    <property type="term" value="P:bacterial-type flagellum assembly"/>
    <property type="evidence" value="ECO:0007669"/>
    <property type="project" value="UniProtKB-UniRule"/>
</dbReference>
<feature type="transmembrane region" description="Helical" evidence="10">
    <location>
        <begin position="95"/>
        <end position="115"/>
    </location>
</feature>
<comment type="caution">
    <text evidence="11">The sequence shown here is derived from an EMBL/GenBank/DDBJ whole genome shotgun (WGS) entry which is preliminary data.</text>
</comment>
<keyword evidence="7 10" id="KW-0472">Membrane</keyword>
<evidence type="ECO:0000256" key="5">
    <source>
        <dbReference type="ARBA" id="ARBA00022692"/>
    </source>
</evidence>
<comment type="function">
    <text evidence="1 10">Role in flagellar biosynthesis.</text>
</comment>
<evidence type="ECO:0000256" key="10">
    <source>
        <dbReference type="RuleBase" id="RU362071"/>
    </source>
</evidence>
<dbReference type="GO" id="GO:0009425">
    <property type="term" value="C:bacterial-type flagellum basal body"/>
    <property type="evidence" value="ECO:0007669"/>
    <property type="project" value="UniProtKB-SubCell"/>
</dbReference>
<accession>A0AA41QNY4</accession>
<comment type="subcellular location">
    <subcellularLocation>
        <location evidence="10">Cell membrane</location>
        <topology evidence="10">Multi-pass membrane protein</topology>
    </subcellularLocation>
    <subcellularLocation>
        <location evidence="10">Bacterial flagellum basal body</location>
    </subcellularLocation>
</comment>